<dbReference type="InterPro" id="IPR022100">
    <property type="entry name" value="WDHD1/CFT4_beta-prop_2nd"/>
</dbReference>
<evidence type="ECO:0000259" key="1">
    <source>
        <dbReference type="Pfam" id="PF12341"/>
    </source>
</evidence>
<accession>A0A9J6GAT1</accession>
<sequence length="129" mass="13835">MVLKVRLSGQQRRRRFHVAGHVHCAALNQQLLLAGSVASVEGFPLNDPGASWKRDLQGDGNTVQAVAVGGDWCAVQTADRRLHFFSHMGVQCYVLNTVGNCAALVGAGRHLVTFFHIAATGKCPQATDV</sequence>
<proteinExistence type="predicted"/>
<dbReference type="AlphaFoldDB" id="A0A9J6GAT1"/>
<gene>
    <name evidence="2" type="ORF">HPB48_016480</name>
</gene>
<dbReference type="OrthoDB" id="427368at2759"/>
<dbReference type="VEuPathDB" id="VectorBase:HLOH_040218"/>
<dbReference type="Pfam" id="PF12341">
    <property type="entry name" value="Mcl1_mid"/>
    <property type="match status" value="1"/>
</dbReference>
<reference evidence="2 3" key="1">
    <citation type="journal article" date="2020" name="Cell">
        <title>Large-Scale Comparative Analyses of Tick Genomes Elucidate Their Genetic Diversity and Vector Capacities.</title>
        <authorList>
            <consortium name="Tick Genome and Microbiome Consortium (TIGMIC)"/>
            <person name="Jia N."/>
            <person name="Wang J."/>
            <person name="Shi W."/>
            <person name="Du L."/>
            <person name="Sun Y."/>
            <person name="Zhan W."/>
            <person name="Jiang J.F."/>
            <person name="Wang Q."/>
            <person name="Zhang B."/>
            <person name="Ji P."/>
            <person name="Bell-Sakyi L."/>
            <person name="Cui X.M."/>
            <person name="Yuan T.T."/>
            <person name="Jiang B.G."/>
            <person name="Yang W.F."/>
            <person name="Lam T.T."/>
            <person name="Chang Q.C."/>
            <person name="Ding S.J."/>
            <person name="Wang X.J."/>
            <person name="Zhu J.G."/>
            <person name="Ruan X.D."/>
            <person name="Zhao L."/>
            <person name="Wei J.T."/>
            <person name="Ye R.Z."/>
            <person name="Que T.C."/>
            <person name="Du C.H."/>
            <person name="Zhou Y.H."/>
            <person name="Cheng J.X."/>
            <person name="Dai P.F."/>
            <person name="Guo W.B."/>
            <person name="Han X.H."/>
            <person name="Huang E.J."/>
            <person name="Li L.F."/>
            <person name="Wei W."/>
            <person name="Gao Y.C."/>
            <person name="Liu J.Z."/>
            <person name="Shao H.Z."/>
            <person name="Wang X."/>
            <person name="Wang C.C."/>
            <person name="Yang T.C."/>
            <person name="Huo Q.B."/>
            <person name="Li W."/>
            <person name="Chen H.Y."/>
            <person name="Chen S.E."/>
            <person name="Zhou L.G."/>
            <person name="Ni X.B."/>
            <person name="Tian J.H."/>
            <person name="Sheng Y."/>
            <person name="Liu T."/>
            <person name="Pan Y.S."/>
            <person name="Xia L.Y."/>
            <person name="Li J."/>
            <person name="Zhao F."/>
            <person name="Cao W.C."/>
        </authorList>
    </citation>
    <scope>NUCLEOTIDE SEQUENCE [LARGE SCALE GENOMIC DNA]</scope>
    <source>
        <strain evidence="2">HaeL-2018</strain>
    </source>
</reference>
<protein>
    <recommendedName>
        <fullName evidence="1">WDHD1/CFT4 second beta-propeller domain-containing protein</fullName>
    </recommendedName>
</protein>
<evidence type="ECO:0000313" key="2">
    <source>
        <dbReference type="EMBL" id="KAH9372485.1"/>
    </source>
</evidence>
<name>A0A9J6GAT1_HAELO</name>
<keyword evidence="3" id="KW-1185">Reference proteome</keyword>
<dbReference type="EMBL" id="JABSTR010000006">
    <property type="protein sequence ID" value="KAH9372485.1"/>
    <property type="molecule type" value="Genomic_DNA"/>
</dbReference>
<organism evidence="2 3">
    <name type="scientific">Haemaphysalis longicornis</name>
    <name type="common">Bush tick</name>
    <dbReference type="NCBI Taxonomy" id="44386"/>
    <lineage>
        <taxon>Eukaryota</taxon>
        <taxon>Metazoa</taxon>
        <taxon>Ecdysozoa</taxon>
        <taxon>Arthropoda</taxon>
        <taxon>Chelicerata</taxon>
        <taxon>Arachnida</taxon>
        <taxon>Acari</taxon>
        <taxon>Parasitiformes</taxon>
        <taxon>Ixodida</taxon>
        <taxon>Ixodoidea</taxon>
        <taxon>Ixodidae</taxon>
        <taxon>Haemaphysalinae</taxon>
        <taxon>Haemaphysalis</taxon>
    </lineage>
</organism>
<feature type="domain" description="WDHD1/CFT4 second beta-propeller" evidence="1">
    <location>
        <begin position="13"/>
        <end position="119"/>
    </location>
</feature>
<comment type="caution">
    <text evidence="2">The sequence shown here is derived from an EMBL/GenBank/DDBJ whole genome shotgun (WGS) entry which is preliminary data.</text>
</comment>
<dbReference type="Proteomes" id="UP000821853">
    <property type="component" value="Chromosome 4"/>
</dbReference>
<evidence type="ECO:0000313" key="3">
    <source>
        <dbReference type="Proteomes" id="UP000821853"/>
    </source>
</evidence>